<accession>A0A820S8G1</accession>
<dbReference type="PANTHER" id="PTHR15382:SF8">
    <property type="entry name" value="CANOPY B"/>
    <property type="match status" value="1"/>
</dbReference>
<evidence type="ECO:0000256" key="2">
    <source>
        <dbReference type="ARBA" id="ARBA00022729"/>
    </source>
</evidence>
<dbReference type="Proteomes" id="UP000663873">
    <property type="component" value="Unassembled WGS sequence"/>
</dbReference>
<comment type="caution">
    <text evidence="6">The sequence shown here is derived from an EMBL/GenBank/DDBJ whole genome shotgun (WGS) entry which is preliminary data.</text>
</comment>
<feature type="transmembrane region" description="Helical" evidence="3">
    <location>
        <begin position="66"/>
        <end position="83"/>
    </location>
</feature>
<dbReference type="InterPro" id="IPR021852">
    <property type="entry name" value="DUF3456"/>
</dbReference>
<keyword evidence="3" id="KW-1133">Transmembrane helix</keyword>
<keyword evidence="7" id="KW-1185">Reference proteome</keyword>
<evidence type="ECO:0000256" key="3">
    <source>
        <dbReference type="SAM" id="Phobius"/>
    </source>
</evidence>
<evidence type="ECO:0000256" key="1">
    <source>
        <dbReference type="ARBA" id="ARBA00007285"/>
    </source>
</evidence>
<dbReference type="EMBL" id="CAJOBP010004666">
    <property type="protein sequence ID" value="CAF4447416.1"/>
    <property type="molecule type" value="Genomic_DNA"/>
</dbReference>
<feature type="transmembrane region" description="Helical" evidence="3">
    <location>
        <begin position="25"/>
        <end position="46"/>
    </location>
</feature>
<evidence type="ECO:0000313" key="5">
    <source>
        <dbReference type="EMBL" id="CAF4104468.1"/>
    </source>
</evidence>
<keyword evidence="3" id="KW-0812">Transmembrane</keyword>
<name>A0A820S8G1_9BILA</name>
<comment type="similarity">
    <text evidence="1">Belongs to the canopy family.</text>
</comment>
<proteinExistence type="inferred from homology"/>
<keyword evidence="2" id="KW-0732">Signal</keyword>
<feature type="transmembrane region" description="Helical" evidence="3">
    <location>
        <begin position="121"/>
        <end position="138"/>
    </location>
</feature>
<reference evidence="6" key="1">
    <citation type="submission" date="2021-02" db="EMBL/GenBank/DDBJ databases">
        <authorList>
            <person name="Nowell W R."/>
        </authorList>
    </citation>
    <scope>NUCLEOTIDE SEQUENCE</scope>
</reference>
<dbReference type="Proteomes" id="UP000663851">
    <property type="component" value="Unassembled WGS sequence"/>
</dbReference>
<protein>
    <recommendedName>
        <fullName evidence="4">DUF3456 domain-containing protein</fullName>
    </recommendedName>
</protein>
<feature type="transmembrane region" description="Helical" evidence="3">
    <location>
        <begin position="90"/>
        <end position="109"/>
    </location>
</feature>
<dbReference type="PANTHER" id="PTHR15382">
    <property type="entry name" value="CTG4A-RELATED"/>
    <property type="match status" value="1"/>
</dbReference>
<sequence>MTQSNTDIKCDLDENYLKTIDMPPLLRLFLMYVMATLYIIAGIFHFVTPEFYLAIMPTYLPYHLELVYLSGVAEIICGLMLYLKRTRVFGAWLTIALLIAIYPANIQMAQNYWSQNHPQKYLLLARLPFQFVFIWWAYQYTKPIEHSKLLAQELTENFQAHNSPSVIETSYSLDNKQPKRTKYSESETRLIETLENVCDRFLKYNVHAERPGSLRYARGRSQTMETLWNLRNKGVKVVLDVPDTMWDAPSAEITQLKKYCEEMVEEQEENIEQWYFDKQVRNEIPLEKYLCEDRVLKNRDSSCLREVYTPTNEETTNAKSKSDTEKIDL</sequence>
<evidence type="ECO:0000313" key="6">
    <source>
        <dbReference type="EMBL" id="CAF4447416.1"/>
    </source>
</evidence>
<dbReference type="EMBL" id="CAJOBO010000030">
    <property type="protein sequence ID" value="CAF4104468.1"/>
    <property type="molecule type" value="Genomic_DNA"/>
</dbReference>
<dbReference type="AlphaFoldDB" id="A0A820S8G1"/>
<evidence type="ECO:0000313" key="7">
    <source>
        <dbReference type="Proteomes" id="UP000663873"/>
    </source>
</evidence>
<keyword evidence="3" id="KW-0472">Membrane</keyword>
<organism evidence="6 7">
    <name type="scientific">Rotaria socialis</name>
    <dbReference type="NCBI Taxonomy" id="392032"/>
    <lineage>
        <taxon>Eukaryota</taxon>
        <taxon>Metazoa</taxon>
        <taxon>Spiralia</taxon>
        <taxon>Gnathifera</taxon>
        <taxon>Rotifera</taxon>
        <taxon>Eurotatoria</taxon>
        <taxon>Bdelloidea</taxon>
        <taxon>Philodinida</taxon>
        <taxon>Philodinidae</taxon>
        <taxon>Rotaria</taxon>
    </lineage>
</organism>
<gene>
    <name evidence="5" type="ORF">HFQ381_LOCUS1202</name>
    <name evidence="6" type="ORF">UJA718_LOCUS22541</name>
</gene>
<feature type="domain" description="DUF3456" evidence="4">
    <location>
        <begin position="148"/>
        <end position="294"/>
    </location>
</feature>
<dbReference type="Pfam" id="PF11938">
    <property type="entry name" value="DUF3456"/>
    <property type="match status" value="1"/>
</dbReference>
<evidence type="ECO:0000259" key="4">
    <source>
        <dbReference type="Pfam" id="PF11938"/>
    </source>
</evidence>